<sequence length="302" mass="34270">MHDNNDFKPKNTEGSLNFRNATAPIGLNEHKPTRIYEESRDGLNPALLSILRKERFIRVLGSLFFGIIALLATIALIIVGVKYKANAIGWYILLGAILLISVPLLVKNLITYTAINKTEKQFRYNQRTGDAASHAMFAEMLKSLVMKSLRITWIYLFFVTYFGLLLLITLALWKINGGVWSIGHAPEENAGVSSFYLNVNWDDVLNKMYGNVKSFLSIGLITILGTTIVYLFVILYDKKRKMDLQSQLGSDFATILADINASKRSENKAWLRAYIIIFVLVVLMPLAVFAYLLYKKFIRRAK</sequence>
<feature type="transmembrane region" description="Helical" evidence="1">
    <location>
        <begin position="273"/>
        <end position="294"/>
    </location>
</feature>
<feature type="transmembrane region" description="Helical" evidence="1">
    <location>
        <begin position="215"/>
        <end position="236"/>
    </location>
</feature>
<dbReference type="Proteomes" id="UP000290815">
    <property type="component" value="Chromosome"/>
</dbReference>
<feature type="transmembrane region" description="Helical" evidence="1">
    <location>
        <begin position="87"/>
        <end position="106"/>
    </location>
</feature>
<evidence type="ECO:0000256" key="1">
    <source>
        <dbReference type="SAM" id="Phobius"/>
    </source>
</evidence>
<dbReference type="KEGG" id="mgly:NCTC10194_00050"/>
<keyword evidence="3" id="KW-1185">Reference proteome</keyword>
<keyword evidence="1" id="KW-1133">Transmembrane helix</keyword>
<dbReference type="RefSeq" id="WP_027333707.1">
    <property type="nucleotide sequence ID" value="NZ_LR215024.1"/>
</dbReference>
<name>A0A449AU89_9BACT</name>
<organism evidence="2 3">
    <name type="scientific">Mycoplasmopsis glycophila</name>
    <dbReference type="NCBI Taxonomy" id="171285"/>
    <lineage>
        <taxon>Bacteria</taxon>
        <taxon>Bacillati</taxon>
        <taxon>Mycoplasmatota</taxon>
        <taxon>Mycoplasmoidales</taxon>
        <taxon>Metamycoplasmataceae</taxon>
        <taxon>Mycoplasmopsis</taxon>
    </lineage>
</organism>
<dbReference type="EMBL" id="LR215024">
    <property type="protein sequence ID" value="VEU70056.1"/>
    <property type="molecule type" value="Genomic_DNA"/>
</dbReference>
<feature type="transmembrane region" description="Helical" evidence="1">
    <location>
        <begin position="59"/>
        <end position="81"/>
    </location>
</feature>
<feature type="transmembrane region" description="Helical" evidence="1">
    <location>
        <begin position="152"/>
        <end position="173"/>
    </location>
</feature>
<evidence type="ECO:0000313" key="3">
    <source>
        <dbReference type="Proteomes" id="UP000290815"/>
    </source>
</evidence>
<accession>A0A449AU89</accession>
<evidence type="ECO:0000313" key="2">
    <source>
        <dbReference type="EMBL" id="VEU70056.1"/>
    </source>
</evidence>
<proteinExistence type="predicted"/>
<dbReference type="InterPro" id="IPR059214">
    <property type="entry name" value="MSC_0882-like"/>
</dbReference>
<keyword evidence="1" id="KW-0472">Membrane</keyword>
<reference evidence="2 3" key="1">
    <citation type="submission" date="2019-01" db="EMBL/GenBank/DDBJ databases">
        <authorList>
            <consortium name="Pathogen Informatics"/>
        </authorList>
    </citation>
    <scope>NUCLEOTIDE SEQUENCE [LARGE SCALE GENOMIC DNA]</scope>
    <source>
        <strain evidence="2 3">NCTC10194</strain>
    </source>
</reference>
<keyword evidence="1" id="KW-0812">Transmembrane</keyword>
<gene>
    <name evidence="2" type="ORF">NCTC10194_00050</name>
</gene>
<dbReference type="AlphaFoldDB" id="A0A449AU89"/>
<protein>
    <submittedName>
        <fullName evidence="2">Uncharacterized protein</fullName>
    </submittedName>
</protein>
<dbReference type="NCBIfam" id="NF045846">
    <property type="entry name" value="MSC0882_dom"/>
    <property type="match status" value="1"/>
</dbReference>